<keyword evidence="1" id="KW-1133">Transmembrane helix</keyword>
<name>A0A0S3QV40_THET7</name>
<reference evidence="3" key="1">
    <citation type="journal article" date="2018" name="Science">
        <title>A primordial and reversible TCA cycle in a facultatively chemolithoautotrophic thermophile.</title>
        <authorList>
            <person name="Nunoura T."/>
            <person name="Chikaraishi Y."/>
            <person name="Izaki R."/>
            <person name="Suwa T."/>
            <person name="Sato T."/>
            <person name="Harada T."/>
            <person name="Mori K."/>
            <person name="Kato Y."/>
            <person name="Miyazaki M."/>
            <person name="Shimamura S."/>
            <person name="Yanagawa K."/>
            <person name="Shuto A."/>
            <person name="Ohkouchi N."/>
            <person name="Fujita N."/>
            <person name="Takaki Y."/>
            <person name="Atomi H."/>
            <person name="Takai K."/>
        </authorList>
    </citation>
    <scope>NUCLEOTIDE SEQUENCE [LARGE SCALE GENOMIC DNA]</scope>
    <source>
        <strain evidence="3">DSM 17441 / JCM 13301 / NBRC 103674 / ABI70S6</strain>
    </source>
</reference>
<dbReference type="AlphaFoldDB" id="A0A0S3QV40"/>
<keyword evidence="1" id="KW-0812">Transmembrane</keyword>
<dbReference type="KEGG" id="ttk:TST_1396"/>
<dbReference type="OrthoDB" id="9794345at2"/>
<dbReference type="NCBIfam" id="TIGR02532">
    <property type="entry name" value="IV_pilin_GFxxxE"/>
    <property type="match status" value="1"/>
</dbReference>
<feature type="transmembrane region" description="Helical" evidence="1">
    <location>
        <begin position="20"/>
        <end position="38"/>
    </location>
</feature>
<evidence type="ECO:0000256" key="1">
    <source>
        <dbReference type="SAM" id="Phobius"/>
    </source>
</evidence>
<dbReference type="InterPro" id="IPR012902">
    <property type="entry name" value="N_methyl_site"/>
</dbReference>
<evidence type="ECO:0000313" key="3">
    <source>
        <dbReference type="Proteomes" id="UP000063234"/>
    </source>
</evidence>
<dbReference type="Pfam" id="PF07963">
    <property type="entry name" value="N_methyl"/>
    <property type="match status" value="1"/>
</dbReference>
<organism evidence="2 3">
    <name type="scientific">Thermosulfidibacter takaii (strain DSM 17441 / JCM 13301 / NBRC 103674 / ABI70S6)</name>
    <dbReference type="NCBI Taxonomy" id="1298851"/>
    <lineage>
        <taxon>Bacteria</taxon>
        <taxon>Pseudomonadati</taxon>
        <taxon>Thermosulfidibacterota</taxon>
        <taxon>Thermosulfidibacteria</taxon>
        <taxon>Thermosulfidibacterales</taxon>
        <taxon>Thermosulfidibacteraceae</taxon>
    </lineage>
</organism>
<protein>
    <submittedName>
        <fullName evidence="2">General secretion pathway protein J</fullName>
    </submittedName>
</protein>
<accession>A0A0S3QV40</accession>
<dbReference type="Proteomes" id="UP000063234">
    <property type="component" value="Chromosome"/>
</dbReference>
<keyword evidence="1" id="KW-0472">Membrane</keyword>
<dbReference type="RefSeq" id="WP_068550169.1">
    <property type="nucleotide sequence ID" value="NZ_AP013035.1"/>
</dbReference>
<dbReference type="PROSITE" id="PS00409">
    <property type="entry name" value="PROKAR_NTER_METHYL"/>
    <property type="match status" value="1"/>
</dbReference>
<evidence type="ECO:0000313" key="2">
    <source>
        <dbReference type="EMBL" id="BAT72183.1"/>
    </source>
</evidence>
<dbReference type="EMBL" id="AP013035">
    <property type="protein sequence ID" value="BAT72183.1"/>
    <property type="molecule type" value="Genomic_DNA"/>
</dbReference>
<keyword evidence="3" id="KW-1185">Reference proteome</keyword>
<sequence>MKISSPISSTTKSGFTLLEILIATALMAIIVIGVATFFKSTSIASQYLKSFHPNLEIVPKIVQLISQDIRCSLNPPKLSVEPNGEILTIETTNSLMFSGAKPVIVSYYVSEDEKGQKLLFRKEIDKDSDQELILPLTSKVEDITFEFYSNNVWQKNPTNVVKVILTIEHKKYEFAARGVTVE</sequence>
<gene>
    <name evidence="2" type="ORF">TST_1396</name>
</gene>
<proteinExistence type="predicted"/>
<dbReference type="STRING" id="1298851.TST_1396"/>